<evidence type="ECO:0008006" key="3">
    <source>
        <dbReference type="Google" id="ProtNLM"/>
    </source>
</evidence>
<accession>A0ABX0GX97</accession>
<organism evidence="1 2">
    <name type="scientific">Motilibacter deserti</name>
    <dbReference type="NCBI Taxonomy" id="2714956"/>
    <lineage>
        <taxon>Bacteria</taxon>
        <taxon>Bacillati</taxon>
        <taxon>Actinomycetota</taxon>
        <taxon>Actinomycetes</taxon>
        <taxon>Motilibacterales</taxon>
        <taxon>Motilibacteraceae</taxon>
        <taxon>Motilibacter</taxon>
    </lineage>
</organism>
<gene>
    <name evidence="1" type="ORF">G9H71_11455</name>
</gene>
<dbReference type="Proteomes" id="UP000800981">
    <property type="component" value="Unassembled WGS sequence"/>
</dbReference>
<keyword evidence="2" id="KW-1185">Reference proteome</keyword>
<protein>
    <recommendedName>
        <fullName evidence="3">Hpr(Ser) kinase/phosphatase</fullName>
    </recommendedName>
</protein>
<evidence type="ECO:0000313" key="2">
    <source>
        <dbReference type="Proteomes" id="UP000800981"/>
    </source>
</evidence>
<name>A0ABX0GX97_9ACTN</name>
<dbReference type="EMBL" id="JAANNP010000006">
    <property type="protein sequence ID" value="NHC14394.1"/>
    <property type="molecule type" value="Genomic_DNA"/>
</dbReference>
<dbReference type="InterPro" id="IPR027417">
    <property type="entry name" value="P-loop_NTPase"/>
</dbReference>
<dbReference type="RefSeq" id="WP_166281890.1">
    <property type="nucleotide sequence ID" value="NZ_JAANNP010000006.1"/>
</dbReference>
<dbReference type="Gene3D" id="3.40.50.300">
    <property type="entry name" value="P-loop containing nucleotide triphosphate hydrolases"/>
    <property type="match status" value="1"/>
</dbReference>
<evidence type="ECO:0000313" key="1">
    <source>
        <dbReference type="EMBL" id="NHC14394.1"/>
    </source>
</evidence>
<comment type="caution">
    <text evidence="1">The sequence shown here is derived from an EMBL/GenBank/DDBJ whole genome shotgun (WGS) entry which is preliminary data.</text>
</comment>
<reference evidence="1 2" key="1">
    <citation type="submission" date="2020-03" db="EMBL/GenBank/DDBJ databases">
        <title>Two novel Motilibacter sp.</title>
        <authorList>
            <person name="Liu S."/>
        </authorList>
    </citation>
    <scope>NUCLEOTIDE SEQUENCE [LARGE SCALE GENOMIC DNA]</scope>
    <source>
        <strain evidence="1 2">E257</strain>
    </source>
</reference>
<sequence length="278" mass="29393">MTAQDLRLDRVALGVLGRRWDLVVPAGRTLGAELLDLVGDLVVPTHEPAEDTWTLRETDGRWQLYRGDALLLASPDGPGLVVDTLRLLNTVAIDDEDVFAVHAAVLALDGRAAIVPAVSGTGKTTLCAAALGAGLTYLTDEAARFPDEEATKVVAYPRPLSLLSASQALLGLAPAPVRSQTEGFYRASLLGNVERGQVDVTVVVVLDRRPGLPEATRLPRSTAAELLLKNSFNHYRDPRGAFLRATAIAAAAPSWLLGYEDAPAAVPLLAGLLSAPRG</sequence>
<dbReference type="SUPFAM" id="SSF53795">
    <property type="entry name" value="PEP carboxykinase-like"/>
    <property type="match status" value="1"/>
</dbReference>
<proteinExistence type="predicted"/>